<reference evidence="3 4" key="1">
    <citation type="journal article" date="2016" name="Mol. Biol. Evol.">
        <title>Comparative Genomics of Early-Diverging Mushroom-Forming Fungi Provides Insights into the Origins of Lignocellulose Decay Capabilities.</title>
        <authorList>
            <person name="Nagy L.G."/>
            <person name="Riley R."/>
            <person name="Tritt A."/>
            <person name="Adam C."/>
            <person name="Daum C."/>
            <person name="Floudas D."/>
            <person name="Sun H."/>
            <person name="Yadav J.S."/>
            <person name="Pangilinan J."/>
            <person name="Larsson K.H."/>
            <person name="Matsuura K."/>
            <person name="Barry K."/>
            <person name="Labutti K."/>
            <person name="Kuo R."/>
            <person name="Ohm R.A."/>
            <person name="Bhattacharya S.S."/>
            <person name="Shirouzu T."/>
            <person name="Yoshinaga Y."/>
            <person name="Martin F.M."/>
            <person name="Grigoriev I.V."/>
            <person name="Hibbett D.S."/>
        </authorList>
    </citation>
    <scope>NUCLEOTIDE SEQUENCE [LARGE SCALE GENOMIC DNA]</scope>
    <source>
        <strain evidence="3 4">TUFC12733</strain>
    </source>
</reference>
<feature type="compositionally biased region" description="Basic and acidic residues" evidence="2">
    <location>
        <begin position="24"/>
        <end position="33"/>
    </location>
</feature>
<sequence>MSRERDRPQYPREFNEFGEEVKWTRSLSKRDRNQSYNYPPFPENGYPRPARLFRDRPASSTRRSRSPSSTYVAPPVQPTRRPSRDSEEPSNAQVHRQRARGDWSTNFQDDDGSDSDSNGDTGAELQVPVADNPAPVPDPLAVRPLANTPHHVPVQTIPGQPLPAALRIQDDMIAFQAHYMHQQEQTAEELQERIEALTAEVDDYRTQLIIERRAGEQKDATIRDLRHQLGRATAALRSFHPAPAPH</sequence>
<name>A0A167MGP5_CALVF</name>
<evidence type="ECO:0000313" key="3">
    <source>
        <dbReference type="EMBL" id="KZO96693.1"/>
    </source>
</evidence>
<proteinExistence type="predicted"/>
<evidence type="ECO:0000313" key="4">
    <source>
        <dbReference type="Proteomes" id="UP000076738"/>
    </source>
</evidence>
<dbReference type="EMBL" id="KV417283">
    <property type="protein sequence ID" value="KZO96693.1"/>
    <property type="molecule type" value="Genomic_DNA"/>
</dbReference>
<gene>
    <name evidence="3" type="ORF">CALVIDRAFT_563763</name>
</gene>
<organism evidence="3 4">
    <name type="scientific">Calocera viscosa (strain TUFC12733)</name>
    <dbReference type="NCBI Taxonomy" id="1330018"/>
    <lineage>
        <taxon>Eukaryota</taxon>
        <taxon>Fungi</taxon>
        <taxon>Dikarya</taxon>
        <taxon>Basidiomycota</taxon>
        <taxon>Agaricomycotina</taxon>
        <taxon>Dacrymycetes</taxon>
        <taxon>Dacrymycetales</taxon>
        <taxon>Dacrymycetaceae</taxon>
        <taxon>Calocera</taxon>
    </lineage>
</organism>
<protein>
    <submittedName>
        <fullName evidence="3">Uncharacterized protein</fullName>
    </submittedName>
</protein>
<keyword evidence="4" id="KW-1185">Reference proteome</keyword>
<dbReference type="Proteomes" id="UP000076738">
    <property type="component" value="Unassembled WGS sequence"/>
</dbReference>
<feature type="compositionally biased region" description="Low complexity" evidence="2">
    <location>
        <begin position="58"/>
        <end position="70"/>
    </location>
</feature>
<keyword evidence="1" id="KW-0175">Coiled coil</keyword>
<feature type="coiled-coil region" evidence="1">
    <location>
        <begin position="180"/>
        <end position="207"/>
    </location>
</feature>
<feature type="region of interest" description="Disordered" evidence="2">
    <location>
        <begin position="24"/>
        <end position="134"/>
    </location>
</feature>
<dbReference type="AlphaFoldDB" id="A0A167MGP5"/>
<feature type="compositionally biased region" description="Low complexity" evidence="2">
    <location>
        <begin position="115"/>
        <end position="133"/>
    </location>
</feature>
<accession>A0A167MGP5</accession>
<evidence type="ECO:0000256" key="2">
    <source>
        <dbReference type="SAM" id="MobiDB-lite"/>
    </source>
</evidence>
<evidence type="ECO:0000256" key="1">
    <source>
        <dbReference type="SAM" id="Coils"/>
    </source>
</evidence>